<keyword evidence="2" id="KW-0472">Membrane</keyword>
<gene>
    <name evidence="3" type="ORF">D6T64_21775</name>
</gene>
<dbReference type="Proteomes" id="UP000272015">
    <property type="component" value="Unassembled WGS sequence"/>
</dbReference>
<keyword evidence="2" id="KW-1133">Transmembrane helix</keyword>
<feature type="region of interest" description="Disordered" evidence="1">
    <location>
        <begin position="67"/>
        <end position="86"/>
    </location>
</feature>
<proteinExistence type="predicted"/>
<dbReference type="EMBL" id="QZVS01000097">
    <property type="protein sequence ID" value="RJT84775.1"/>
    <property type="molecule type" value="Genomic_DNA"/>
</dbReference>
<dbReference type="AlphaFoldDB" id="A0A3A5M7S2"/>
<name>A0A3A5M7S2_9MICO</name>
<comment type="caution">
    <text evidence="3">The sequence shown here is derived from an EMBL/GenBank/DDBJ whole genome shotgun (WGS) entry which is preliminary data.</text>
</comment>
<feature type="transmembrane region" description="Helical" evidence="2">
    <location>
        <begin position="44"/>
        <end position="62"/>
    </location>
</feature>
<evidence type="ECO:0000256" key="2">
    <source>
        <dbReference type="SAM" id="Phobius"/>
    </source>
</evidence>
<keyword evidence="2" id="KW-0812">Transmembrane</keyword>
<accession>A0A3A5M7S2</accession>
<evidence type="ECO:0000313" key="3">
    <source>
        <dbReference type="EMBL" id="RJT84775.1"/>
    </source>
</evidence>
<protein>
    <submittedName>
        <fullName evidence="3">Uncharacterized protein</fullName>
    </submittedName>
</protein>
<dbReference type="RefSeq" id="WP_119976769.1">
    <property type="nucleotide sequence ID" value="NZ_JBHSQA010000002.1"/>
</dbReference>
<reference evidence="3 4" key="1">
    <citation type="submission" date="2018-09" db="EMBL/GenBank/DDBJ databases">
        <title>Novel species of Cryobacterium.</title>
        <authorList>
            <person name="Liu Q."/>
            <person name="Xin Y.-H."/>
        </authorList>
    </citation>
    <scope>NUCLEOTIDE SEQUENCE [LARGE SCALE GENOMIC DNA]</scope>
    <source>
        <strain evidence="3 4">Hh39</strain>
    </source>
</reference>
<feature type="compositionally biased region" description="Polar residues" evidence="1">
    <location>
        <begin position="70"/>
        <end position="86"/>
    </location>
</feature>
<evidence type="ECO:0000256" key="1">
    <source>
        <dbReference type="SAM" id="MobiDB-lite"/>
    </source>
</evidence>
<evidence type="ECO:0000313" key="4">
    <source>
        <dbReference type="Proteomes" id="UP000272015"/>
    </source>
</evidence>
<organism evidence="3 4">
    <name type="scientific">Cryobacterium melibiosiphilum</name>
    <dbReference type="NCBI Taxonomy" id="995039"/>
    <lineage>
        <taxon>Bacteria</taxon>
        <taxon>Bacillati</taxon>
        <taxon>Actinomycetota</taxon>
        <taxon>Actinomycetes</taxon>
        <taxon>Micrococcales</taxon>
        <taxon>Microbacteriaceae</taxon>
        <taxon>Cryobacterium</taxon>
    </lineage>
</organism>
<sequence>MTRRNWLRGAPPRIDRGLLLTFVVSALVAGGLLAIARGFGLEWPGWIAAVAVAATVFQTWAARLRPRRTPGSSLPESPTNRDNLGV</sequence>
<keyword evidence="4" id="KW-1185">Reference proteome</keyword>